<evidence type="ECO:0000256" key="8">
    <source>
        <dbReference type="SAM" id="MobiDB-lite"/>
    </source>
</evidence>
<dbReference type="SUPFAM" id="SSF51695">
    <property type="entry name" value="PLC-like phosphodiesterases"/>
    <property type="match status" value="1"/>
</dbReference>
<dbReference type="Gene3D" id="3.20.20.190">
    <property type="entry name" value="Phosphatidylinositol (PI) phosphodiesterase"/>
    <property type="match status" value="1"/>
</dbReference>
<evidence type="ECO:0000259" key="9">
    <source>
        <dbReference type="PROSITE" id="PS51704"/>
    </source>
</evidence>
<dbReference type="PROSITE" id="PS51704">
    <property type="entry name" value="GP_PDE"/>
    <property type="match status" value="1"/>
</dbReference>
<comment type="similarity">
    <text evidence="2">Belongs to the glycerophosphoryl diester phosphodiesterase family.</text>
</comment>
<evidence type="ECO:0000256" key="3">
    <source>
        <dbReference type="ARBA" id="ARBA00022692"/>
    </source>
</evidence>
<accession>A0A7S3KZZ5</accession>
<dbReference type="InterPro" id="IPR052271">
    <property type="entry name" value="GDPD-Related"/>
</dbReference>
<dbReference type="GO" id="GO:0008081">
    <property type="term" value="F:phosphoric diester hydrolase activity"/>
    <property type="evidence" value="ECO:0007669"/>
    <property type="project" value="InterPro"/>
</dbReference>
<dbReference type="EMBL" id="HBIM01003750">
    <property type="protein sequence ID" value="CAE0405183.1"/>
    <property type="molecule type" value="Transcribed_RNA"/>
</dbReference>
<evidence type="ECO:0000256" key="4">
    <source>
        <dbReference type="ARBA" id="ARBA00022801"/>
    </source>
</evidence>
<dbReference type="Pfam" id="PF03009">
    <property type="entry name" value="GDPD"/>
    <property type="match status" value="1"/>
</dbReference>
<dbReference type="InterPro" id="IPR017946">
    <property type="entry name" value="PLC-like_Pdiesterase_TIM-brl"/>
</dbReference>
<dbReference type="InterPro" id="IPR030395">
    <property type="entry name" value="GP_PDE_dom"/>
</dbReference>
<comment type="subcellular location">
    <subcellularLocation>
        <location evidence="1">Membrane</location>
    </subcellularLocation>
</comment>
<keyword evidence="3" id="KW-0812">Transmembrane</keyword>
<dbReference type="PANTHER" id="PTHR42758:SF2">
    <property type="entry name" value="PHOSPHATIDYLGLYCEROL PHOSPHOLIPASE C"/>
    <property type="match status" value="1"/>
</dbReference>
<feature type="region of interest" description="Disordered" evidence="8">
    <location>
        <begin position="467"/>
        <end position="505"/>
    </location>
</feature>
<evidence type="ECO:0000256" key="2">
    <source>
        <dbReference type="ARBA" id="ARBA00007277"/>
    </source>
</evidence>
<evidence type="ECO:0000256" key="1">
    <source>
        <dbReference type="ARBA" id="ARBA00004370"/>
    </source>
</evidence>
<evidence type="ECO:0000256" key="5">
    <source>
        <dbReference type="ARBA" id="ARBA00022989"/>
    </source>
</evidence>
<reference evidence="10" key="1">
    <citation type="submission" date="2021-01" db="EMBL/GenBank/DDBJ databases">
        <authorList>
            <person name="Corre E."/>
            <person name="Pelletier E."/>
            <person name="Niang G."/>
            <person name="Scheremetjew M."/>
            <person name="Finn R."/>
            <person name="Kale V."/>
            <person name="Holt S."/>
            <person name="Cochrane G."/>
            <person name="Meng A."/>
            <person name="Brown T."/>
            <person name="Cohen L."/>
        </authorList>
    </citation>
    <scope>NUCLEOTIDE SEQUENCE</scope>
    <source>
        <strain evidence="10">CCMP127</strain>
    </source>
</reference>
<keyword evidence="5" id="KW-1133">Transmembrane helix</keyword>
<evidence type="ECO:0000256" key="6">
    <source>
        <dbReference type="ARBA" id="ARBA00023098"/>
    </source>
</evidence>
<keyword evidence="4" id="KW-0378">Hydrolase</keyword>
<dbReference type="GO" id="GO:0046475">
    <property type="term" value="P:glycerophospholipid catabolic process"/>
    <property type="evidence" value="ECO:0007669"/>
    <property type="project" value="TreeGrafter"/>
</dbReference>
<evidence type="ECO:0000313" key="10">
    <source>
        <dbReference type="EMBL" id="CAE0405183.1"/>
    </source>
</evidence>
<evidence type="ECO:0000256" key="7">
    <source>
        <dbReference type="ARBA" id="ARBA00023136"/>
    </source>
</evidence>
<keyword evidence="7" id="KW-0472">Membrane</keyword>
<protein>
    <recommendedName>
        <fullName evidence="9">GP-PDE domain-containing protein</fullName>
    </recommendedName>
</protein>
<sequence length="673" mass="75452">MVNFGGHLRVIGEEQQKSGDADDDNLYLVPYNVMKEHIYVEPSLFPNAWQQALDMACQDVQRVLTSLWGTVFTVIPPAEVRGCLLGNALELYVQQQQALSTAVEGASVSQEDNNIDTETAHPVSHQDCHKVLNRLSRLHARQITNSEALRKLVKKYDKRYSEAPLSGKFLPALYASSMFTSQSMMENCIETLRAMLEDKDDQDGEDDDRRWKPLQRYDSETAHDLVIESRSDELEWLRRLVTSIPTNLLERLVAHRGFHHVQDRNDKRPLENSLAAYEIAWTSGLYLCECDVVLTRDEKLVLAHDEDFQRLALESGHANTTRRVSDLTFRELLAMPLKSGVRPPLLIDVLRSAHAISEHAQLIIEIKPGSPSTAYALARLLQRHPDLAAAVAMIMSFDSVIMHRLHAELYAGVATTIVDNTIYSSHSNLATTTTIPRMSSRVSLNGQLTTSHRRLISMDHFGTLGMSSSSPPLHDHHHRHSNSWNLSSSPPPTLHGGHHQNHHHHPIMMTTSTSGLGLDLSQGELDAAGLEFGRAGSRGNLQRLEPENEMTKKQDSWIPKLMLLTVANPPKKPCEMRVSVTDLSPVDSWLQTNQGSLDGVYLQFEPSMTTPEGAAALRELSQRHLVGIWGYSGKDPDDYNTFHCLVEQGNVTFVNTDLPTHFRKEILKRSGTV</sequence>
<organism evidence="10">
    <name type="scientific">Amphora coffeiformis</name>
    <dbReference type="NCBI Taxonomy" id="265554"/>
    <lineage>
        <taxon>Eukaryota</taxon>
        <taxon>Sar</taxon>
        <taxon>Stramenopiles</taxon>
        <taxon>Ochrophyta</taxon>
        <taxon>Bacillariophyta</taxon>
        <taxon>Bacillariophyceae</taxon>
        <taxon>Bacillariophycidae</taxon>
        <taxon>Thalassiophysales</taxon>
        <taxon>Catenulaceae</taxon>
        <taxon>Amphora</taxon>
    </lineage>
</organism>
<gene>
    <name evidence="10" type="ORF">ACOF00016_LOCUS3230</name>
</gene>
<dbReference type="PANTHER" id="PTHR42758">
    <property type="entry name" value="PHOSPHATIDYLGLYCEROL PHOSPHOLIPASE C"/>
    <property type="match status" value="1"/>
</dbReference>
<dbReference type="GO" id="GO:0005737">
    <property type="term" value="C:cytoplasm"/>
    <property type="evidence" value="ECO:0007669"/>
    <property type="project" value="UniProtKB-ARBA"/>
</dbReference>
<dbReference type="GO" id="GO:0016020">
    <property type="term" value="C:membrane"/>
    <property type="evidence" value="ECO:0007669"/>
    <property type="project" value="UniProtKB-SubCell"/>
</dbReference>
<feature type="domain" description="GP-PDE" evidence="9">
    <location>
        <begin position="250"/>
        <end position="375"/>
    </location>
</feature>
<keyword evidence="6" id="KW-0443">Lipid metabolism</keyword>
<name>A0A7S3KZZ5_9STRA</name>
<feature type="compositionally biased region" description="Basic residues" evidence="8">
    <location>
        <begin position="496"/>
        <end position="505"/>
    </location>
</feature>
<proteinExistence type="inferred from homology"/>
<dbReference type="AlphaFoldDB" id="A0A7S3KZZ5"/>